<dbReference type="SUPFAM" id="SSF53850">
    <property type="entry name" value="Periplasmic binding protein-like II"/>
    <property type="match status" value="1"/>
</dbReference>
<dbReference type="PANTHER" id="PTHR42928">
    <property type="entry name" value="TRICARBOXYLATE-BINDING PROTEIN"/>
    <property type="match status" value="1"/>
</dbReference>
<feature type="signal peptide" evidence="2">
    <location>
        <begin position="1"/>
        <end position="29"/>
    </location>
</feature>
<protein>
    <submittedName>
        <fullName evidence="3">Tripartite tricarboxylate transporter substrate binding protein</fullName>
    </submittedName>
</protein>
<dbReference type="Proteomes" id="UP000273252">
    <property type="component" value="Unassembled WGS sequence"/>
</dbReference>
<dbReference type="PIRSF" id="PIRSF017082">
    <property type="entry name" value="YflP"/>
    <property type="match status" value="1"/>
</dbReference>
<gene>
    <name evidence="3" type="ORF">DZ860_02840</name>
</gene>
<evidence type="ECO:0000256" key="2">
    <source>
        <dbReference type="SAM" id="SignalP"/>
    </source>
</evidence>
<comment type="similarity">
    <text evidence="1">Belongs to the UPF0065 (bug) family.</text>
</comment>
<comment type="caution">
    <text evidence="3">The sequence shown here is derived from an EMBL/GenBank/DDBJ whole genome shotgun (WGS) entry which is preliminary data.</text>
</comment>
<dbReference type="PANTHER" id="PTHR42928:SF5">
    <property type="entry name" value="BLR1237 PROTEIN"/>
    <property type="match status" value="1"/>
</dbReference>
<dbReference type="OrthoDB" id="5171643at2"/>
<accession>A0A3A6QWI0</accession>
<keyword evidence="2" id="KW-0732">Signal</keyword>
<feature type="chain" id="PRO_5017427305" evidence="2">
    <location>
        <begin position="30"/>
        <end position="322"/>
    </location>
</feature>
<keyword evidence="4" id="KW-1185">Reference proteome</keyword>
<dbReference type="Pfam" id="PF03401">
    <property type="entry name" value="TctC"/>
    <property type="match status" value="1"/>
</dbReference>
<dbReference type="InterPro" id="IPR005064">
    <property type="entry name" value="BUG"/>
</dbReference>
<evidence type="ECO:0000256" key="1">
    <source>
        <dbReference type="ARBA" id="ARBA00006987"/>
    </source>
</evidence>
<dbReference type="Gene3D" id="3.40.190.10">
    <property type="entry name" value="Periplasmic binding protein-like II"/>
    <property type="match status" value="1"/>
</dbReference>
<dbReference type="Gene3D" id="3.40.190.150">
    <property type="entry name" value="Bordetella uptake gene, domain 1"/>
    <property type="match status" value="1"/>
</dbReference>
<reference evidence="3 4" key="1">
    <citation type="submission" date="2018-08" db="EMBL/GenBank/DDBJ databases">
        <title>Vibrio isolated from the Eastern China Marginal Seas.</title>
        <authorList>
            <person name="Li Y."/>
        </authorList>
    </citation>
    <scope>NUCLEOTIDE SEQUENCE [LARGE SCALE GENOMIC DNA]</scope>
    <source>
        <strain evidence="3 4">BEI233</strain>
    </source>
</reference>
<dbReference type="AlphaFoldDB" id="A0A3A6QWI0"/>
<proteinExistence type="inferred from homology"/>
<dbReference type="InterPro" id="IPR042100">
    <property type="entry name" value="Bug_dom1"/>
</dbReference>
<dbReference type="CDD" id="cd07012">
    <property type="entry name" value="PBP2_Bug_TTT"/>
    <property type="match status" value="1"/>
</dbReference>
<evidence type="ECO:0000313" key="3">
    <source>
        <dbReference type="EMBL" id="RJX75628.1"/>
    </source>
</evidence>
<organism evidence="3 4">
    <name type="scientific">Vibrio sinensis</name>
    <dbReference type="NCBI Taxonomy" id="2302434"/>
    <lineage>
        <taxon>Bacteria</taxon>
        <taxon>Pseudomonadati</taxon>
        <taxon>Pseudomonadota</taxon>
        <taxon>Gammaproteobacteria</taxon>
        <taxon>Vibrionales</taxon>
        <taxon>Vibrionaceae</taxon>
        <taxon>Vibrio</taxon>
    </lineage>
</organism>
<name>A0A3A6QWI0_9VIBR</name>
<sequence length="322" mass="34781">MEYTNMKTKSLLTALFSFSCLMAPAAALADFPDKDITIIVPKSPGGGTDITTRGLIQFAKEHVDHNIIAVNRPGAGGVTGMVQAANSKPNGYTLVMTTVELDILPHMNRSPIDYTAFKYIVAPIAEPAGLIVPKDSPFNSVEEFVAHAKANPGKLRVGNAGVGSIWHLASIAIKQQYDIQFVDVPYAGGSSEAVAALMGQHLDAITVGPGNANSQLQAGELKLLGIMGEERLPMFPNVPTFKELGNDFIVRAWAALAVPVKVSDEHYKTLSTIFTNAMAEPGFVEFMNNQGIEVNDMNVEQVNKMVAEDNEYYKELIKQITL</sequence>
<dbReference type="PROSITE" id="PS51257">
    <property type="entry name" value="PROKAR_LIPOPROTEIN"/>
    <property type="match status" value="1"/>
</dbReference>
<evidence type="ECO:0000313" key="4">
    <source>
        <dbReference type="Proteomes" id="UP000273252"/>
    </source>
</evidence>
<dbReference type="EMBL" id="QVMU01000001">
    <property type="protein sequence ID" value="RJX75628.1"/>
    <property type="molecule type" value="Genomic_DNA"/>
</dbReference>